<evidence type="ECO:0000313" key="2">
    <source>
        <dbReference type="Proteomes" id="UP000233534"/>
    </source>
</evidence>
<dbReference type="RefSeq" id="WP_268876583.1">
    <property type="nucleotide sequence ID" value="NZ_DAONOL010000003.1"/>
</dbReference>
<organism evidence="1 2">
    <name type="scientific">Acetivibrio saccincola</name>
    <dbReference type="NCBI Taxonomy" id="1677857"/>
    <lineage>
        <taxon>Bacteria</taxon>
        <taxon>Bacillati</taxon>
        <taxon>Bacillota</taxon>
        <taxon>Clostridia</taxon>
        <taxon>Eubacteriales</taxon>
        <taxon>Oscillospiraceae</taxon>
        <taxon>Acetivibrio</taxon>
    </lineage>
</organism>
<proteinExistence type="predicted"/>
<sequence>MKIDVDNIEEIRHMILNLDSSEYSTNNVSGKIIKDIVNNKISR</sequence>
<reference evidence="1 2" key="1">
    <citation type="submission" date="2017-12" db="EMBL/GenBank/DDBJ databases">
        <title>Complete genome sequence of Herbivorax saccincola GGR1, a novel Cellulosome-producing hydrolytic bacterium in a thermophilic biogas plant, established by Illumina and Nanopore MinION sequencing.</title>
        <authorList>
            <person name="Pechtl A."/>
            <person name="Ruckert C."/>
            <person name="Koeck D.E."/>
            <person name="Maus I."/>
            <person name="Winkler A."/>
            <person name="Kalinowski J."/>
            <person name="Puhler A."/>
            <person name="Schwarz W.W."/>
            <person name="Zverlov V.V."/>
            <person name="Schluter A."/>
            <person name="Liebl W."/>
        </authorList>
    </citation>
    <scope>NUCLEOTIDE SEQUENCE [LARGE SCALE GENOMIC DNA]</scope>
    <source>
        <strain evidence="2">SR1</strain>
    </source>
</reference>
<dbReference type="AlphaFoldDB" id="A0A2K9ED98"/>
<protein>
    <submittedName>
        <fullName evidence="1">Uncharacterized protein</fullName>
    </submittedName>
</protein>
<keyword evidence="2" id="KW-1185">Reference proteome</keyword>
<dbReference type="EMBL" id="CP025197">
    <property type="protein sequence ID" value="AUG57185.1"/>
    <property type="molecule type" value="Genomic_DNA"/>
</dbReference>
<dbReference type="Proteomes" id="UP000233534">
    <property type="component" value="Chromosome"/>
</dbReference>
<name>A0A2K9ED98_9FIRM</name>
<evidence type="ECO:0000313" key="1">
    <source>
        <dbReference type="EMBL" id="AUG57185.1"/>
    </source>
</evidence>
<gene>
    <name evidence="1" type="ORF">HVS_06295</name>
</gene>
<dbReference type="KEGG" id="hsc:HVS_06295"/>
<accession>A0A2K9ED98</accession>